<gene>
    <name evidence="2" type="primary">rbfA</name>
    <name evidence="3" type="ORF">A2Y62_20655</name>
</gene>
<comment type="subunit">
    <text evidence="2">Monomer. Binds 30S ribosomal subunits, but not 50S ribosomal subunits or 70S ribosomes.</text>
</comment>
<comment type="caution">
    <text evidence="3">The sequence shown here is derived from an EMBL/GenBank/DDBJ whole genome shotgun (WGS) entry which is preliminary data.</text>
</comment>
<dbReference type="HAMAP" id="MF_00003">
    <property type="entry name" value="RbfA"/>
    <property type="match status" value="1"/>
</dbReference>
<keyword evidence="1 2" id="KW-0690">Ribosome biogenesis</keyword>
<dbReference type="InterPro" id="IPR015946">
    <property type="entry name" value="KH_dom-like_a/b"/>
</dbReference>
<evidence type="ECO:0000313" key="3">
    <source>
        <dbReference type="EMBL" id="OGF61829.1"/>
    </source>
</evidence>
<dbReference type="PANTHER" id="PTHR33515">
    <property type="entry name" value="RIBOSOME-BINDING FACTOR A, CHLOROPLASTIC-RELATED"/>
    <property type="match status" value="1"/>
</dbReference>
<dbReference type="GO" id="GO:0043024">
    <property type="term" value="F:ribosomal small subunit binding"/>
    <property type="evidence" value="ECO:0007669"/>
    <property type="project" value="TreeGrafter"/>
</dbReference>
<dbReference type="SUPFAM" id="SSF89919">
    <property type="entry name" value="Ribosome-binding factor A, RbfA"/>
    <property type="match status" value="1"/>
</dbReference>
<protein>
    <recommendedName>
        <fullName evidence="2">Ribosome-binding factor A</fullName>
    </recommendedName>
</protein>
<dbReference type="GO" id="GO:0030490">
    <property type="term" value="P:maturation of SSU-rRNA"/>
    <property type="evidence" value="ECO:0007669"/>
    <property type="project" value="UniProtKB-UniRule"/>
</dbReference>
<comment type="subcellular location">
    <subcellularLocation>
        <location evidence="2">Cytoplasm</location>
    </subcellularLocation>
</comment>
<evidence type="ECO:0000256" key="2">
    <source>
        <dbReference type="HAMAP-Rule" id="MF_00003"/>
    </source>
</evidence>
<dbReference type="Proteomes" id="UP000178943">
    <property type="component" value="Unassembled WGS sequence"/>
</dbReference>
<evidence type="ECO:0000313" key="4">
    <source>
        <dbReference type="Proteomes" id="UP000178943"/>
    </source>
</evidence>
<dbReference type="EMBL" id="MFGW01000187">
    <property type="protein sequence ID" value="OGF61829.1"/>
    <property type="molecule type" value="Genomic_DNA"/>
</dbReference>
<dbReference type="InterPro" id="IPR023799">
    <property type="entry name" value="RbfA_dom_sf"/>
</dbReference>
<dbReference type="STRING" id="1817863.A2Y62_20655"/>
<proteinExistence type="inferred from homology"/>
<dbReference type="NCBIfam" id="TIGR00082">
    <property type="entry name" value="rbfA"/>
    <property type="match status" value="1"/>
</dbReference>
<sequence>MKPYRVEKVAGLIKDEISEIIQRKVYDPRINFVSIQYVELSKDLRNAKIHFTIFGDEQTRQQAFDALNKARGFIRAELAKRVFMRFLPNLEFILEQSIVNI</sequence>
<dbReference type="Pfam" id="PF02033">
    <property type="entry name" value="RBFA"/>
    <property type="match status" value="1"/>
</dbReference>
<comment type="similarity">
    <text evidence="2">Belongs to the RbfA family.</text>
</comment>
<accession>A0A1F5VEF0</accession>
<comment type="function">
    <text evidence="2">One of several proteins that assist in the late maturation steps of the functional core of the 30S ribosomal subunit. Associates with free 30S ribosomal subunits (but not with 30S subunits that are part of 70S ribosomes or polysomes). Required for efficient processing of 16S rRNA. May interact with the 5'-terminal helix region of 16S rRNA.</text>
</comment>
<dbReference type="PANTHER" id="PTHR33515:SF1">
    <property type="entry name" value="RIBOSOME-BINDING FACTOR A, CHLOROPLASTIC-RELATED"/>
    <property type="match status" value="1"/>
</dbReference>
<dbReference type="AlphaFoldDB" id="A0A1F5VEF0"/>
<reference evidence="3 4" key="1">
    <citation type="journal article" date="2016" name="Nat. Commun.">
        <title>Thousands of microbial genomes shed light on interconnected biogeochemical processes in an aquifer system.</title>
        <authorList>
            <person name="Anantharaman K."/>
            <person name="Brown C.T."/>
            <person name="Hug L.A."/>
            <person name="Sharon I."/>
            <person name="Castelle C.J."/>
            <person name="Probst A.J."/>
            <person name="Thomas B.C."/>
            <person name="Singh A."/>
            <person name="Wilkins M.J."/>
            <person name="Karaoz U."/>
            <person name="Brodie E.L."/>
            <person name="Williams K.H."/>
            <person name="Hubbard S.S."/>
            <person name="Banfield J.F."/>
        </authorList>
    </citation>
    <scope>NUCLEOTIDE SEQUENCE [LARGE SCALE GENOMIC DNA]</scope>
</reference>
<keyword evidence="2" id="KW-0963">Cytoplasm</keyword>
<dbReference type="GO" id="GO:0005829">
    <property type="term" value="C:cytosol"/>
    <property type="evidence" value="ECO:0007669"/>
    <property type="project" value="TreeGrafter"/>
</dbReference>
<organism evidence="3 4">
    <name type="scientific">Candidatus Fischerbacteria bacterium RBG_13_37_8</name>
    <dbReference type="NCBI Taxonomy" id="1817863"/>
    <lineage>
        <taxon>Bacteria</taxon>
        <taxon>Candidatus Fischeribacteriota</taxon>
    </lineage>
</organism>
<evidence type="ECO:0000256" key="1">
    <source>
        <dbReference type="ARBA" id="ARBA00022517"/>
    </source>
</evidence>
<dbReference type="InterPro" id="IPR000238">
    <property type="entry name" value="RbfA"/>
</dbReference>
<dbReference type="Gene3D" id="3.30.300.20">
    <property type="match status" value="1"/>
</dbReference>
<name>A0A1F5VEF0_9BACT</name>